<evidence type="ECO:0000259" key="1">
    <source>
        <dbReference type="Pfam" id="PF19422"/>
    </source>
</evidence>
<dbReference type="OrthoDB" id="10009520at2759"/>
<comment type="caution">
    <text evidence="2">The sequence shown here is derived from an EMBL/GenBank/DDBJ whole genome shotgun (WGS) entry which is preliminary data.</text>
</comment>
<evidence type="ECO:0000313" key="2">
    <source>
        <dbReference type="EMBL" id="OZJ02985.1"/>
    </source>
</evidence>
<dbReference type="Proteomes" id="UP000242875">
    <property type="component" value="Unassembled WGS sequence"/>
</dbReference>
<organism evidence="2 3">
    <name type="scientific">Bifiguratus adelaidae</name>
    <dbReference type="NCBI Taxonomy" id="1938954"/>
    <lineage>
        <taxon>Eukaryota</taxon>
        <taxon>Fungi</taxon>
        <taxon>Fungi incertae sedis</taxon>
        <taxon>Mucoromycota</taxon>
        <taxon>Mucoromycotina</taxon>
        <taxon>Endogonomycetes</taxon>
        <taxon>Endogonales</taxon>
        <taxon>Endogonales incertae sedis</taxon>
        <taxon>Bifiguratus</taxon>
    </lineage>
</organism>
<dbReference type="AlphaFoldDB" id="A0A261XX87"/>
<reference evidence="2 3" key="1">
    <citation type="journal article" date="2017" name="Mycologia">
        <title>Bifiguratus adelaidae, gen. et sp. nov., a new member of Mucoromycotina in endophytic and soil-dwelling habitats.</title>
        <authorList>
            <person name="Torres-Cruz T.J."/>
            <person name="Billingsley Tobias T.L."/>
            <person name="Almatruk M."/>
            <person name="Hesse C."/>
            <person name="Kuske C.R."/>
            <person name="Desiro A."/>
            <person name="Benucci G.M."/>
            <person name="Bonito G."/>
            <person name="Stajich J.E."/>
            <person name="Dunlap C."/>
            <person name="Arnold A.E."/>
            <person name="Porras-Alfaro A."/>
        </authorList>
    </citation>
    <scope>NUCLEOTIDE SEQUENCE [LARGE SCALE GENOMIC DNA]</scope>
    <source>
        <strain evidence="2 3">AZ0501</strain>
    </source>
</reference>
<protein>
    <submittedName>
        <fullName evidence="2">E3 ubiquitin-protein ligase dbl4</fullName>
    </submittedName>
</protein>
<keyword evidence="3" id="KW-1185">Reference proteome</keyword>
<feature type="domain" description="Ariadne" evidence="1">
    <location>
        <begin position="10"/>
        <end position="131"/>
    </location>
</feature>
<accession>A0A261XX87</accession>
<dbReference type="InterPro" id="IPR045840">
    <property type="entry name" value="Ariadne"/>
</dbReference>
<dbReference type="Pfam" id="PF19422">
    <property type="entry name" value="Ariadne"/>
    <property type="match status" value="1"/>
</dbReference>
<dbReference type="Gene3D" id="1.20.120.1750">
    <property type="match status" value="1"/>
</dbReference>
<proteinExistence type="predicted"/>
<name>A0A261XX87_9FUNG</name>
<gene>
    <name evidence="2" type="ORF">BZG36_03129</name>
</gene>
<evidence type="ECO:0000313" key="3">
    <source>
        <dbReference type="Proteomes" id="UP000242875"/>
    </source>
</evidence>
<sequence>MQAKSRASLERYLHYYNRFANHEQSAKLDRDLYYRTEKKMEEMQQTSDLSWIEVQFLKKAVDTLVQCRTTLKWTYAFAFYLQKNNQTEIFEDNQRDLEMATEQLSELLEKPIVRSQIADLRQLVLDKSVYVGTRREILLEDTTKGLLEGRWEYIVSIK</sequence>
<dbReference type="EMBL" id="MVBO01000112">
    <property type="protein sequence ID" value="OZJ02985.1"/>
    <property type="molecule type" value="Genomic_DNA"/>
</dbReference>